<reference evidence="2 3" key="1">
    <citation type="journal article" date="2023" name="Plants (Basel)">
        <title>Bridging the Gap: Combining Genomics and Transcriptomics Approaches to Understand Stylosanthes scabra, an Orphan Legume from the Brazilian Caatinga.</title>
        <authorList>
            <person name="Ferreira-Neto J.R.C."/>
            <person name="da Silva M.D."/>
            <person name="Binneck E."/>
            <person name="de Melo N.F."/>
            <person name="da Silva R.H."/>
            <person name="de Melo A.L.T.M."/>
            <person name="Pandolfi V."/>
            <person name="Bustamante F.O."/>
            <person name="Brasileiro-Vidal A.C."/>
            <person name="Benko-Iseppon A.M."/>
        </authorList>
    </citation>
    <scope>NUCLEOTIDE SEQUENCE [LARGE SCALE GENOMIC DNA]</scope>
    <source>
        <tissue evidence="2">Leaves</tissue>
    </source>
</reference>
<keyword evidence="3" id="KW-1185">Reference proteome</keyword>
<dbReference type="EMBL" id="JASCZI010060775">
    <property type="protein sequence ID" value="MED6135914.1"/>
    <property type="molecule type" value="Genomic_DNA"/>
</dbReference>
<evidence type="ECO:0000313" key="3">
    <source>
        <dbReference type="Proteomes" id="UP001341840"/>
    </source>
</evidence>
<comment type="caution">
    <text evidence="2">The sequence shown here is derived from an EMBL/GenBank/DDBJ whole genome shotgun (WGS) entry which is preliminary data.</text>
</comment>
<feature type="chain" id="PRO_5045726462" evidence="1">
    <location>
        <begin position="35"/>
        <end position="73"/>
    </location>
</feature>
<feature type="signal peptide" evidence="1">
    <location>
        <begin position="1"/>
        <end position="34"/>
    </location>
</feature>
<dbReference type="Proteomes" id="UP001341840">
    <property type="component" value="Unassembled WGS sequence"/>
</dbReference>
<accession>A0ABU6SIF5</accession>
<proteinExistence type="predicted"/>
<sequence length="73" mass="8711">MFLVDKAAMHQKISVLSMLIWCSLLLKFPQRVDQAIRGLVKNWINQLGMQLEEDKKTQHRIQWIMENEAWRSS</sequence>
<name>A0ABU6SIF5_9FABA</name>
<evidence type="ECO:0000256" key="1">
    <source>
        <dbReference type="SAM" id="SignalP"/>
    </source>
</evidence>
<protein>
    <submittedName>
        <fullName evidence="2">Uncharacterized protein</fullName>
    </submittedName>
</protein>
<evidence type="ECO:0000313" key="2">
    <source>
        <dbReference type="EMBL" id="MED6135914.1"/>
    </source>
</evidence>
<organism evidence="2 3">
    <name type="scientific">Stylosanthes scabra</name>
    <dbReference type="NCBI Taxonomy" id="79078"/>
    <lineage>
        <taxon>Eukaryota</taxon>
        <taxon>Viridiplantae</taxon>
        <taxon>Streptophyta</taxon>
        <taxon>Embryophyta</taxon>
        <taxon>Tracheophyta</taxon>
        <taxon>Spermatophyta</taxon>
        <taxon>Magnoliopsida</taxon>
        <taxon>eudicotyledons</taxon>
        <taxon>Gunneridae</taxon>
        <taxon>Pentapetalae</taxon>
        <taxon>rosids</taxon>
        <taxon>fabids</taxon>
        <taxon>Fabales</taxon>
        <taxon>Fabaceae</taxon>
        <taxon>Papilionoideae</taxon>
        <taxon>50 kb inversion clade</taxon>
        <taxon>dalbergioids sensu lato</taxon>
        <taxon>Dalbergieae</taxon>
        <taxon>Pterocarpus clade</taxon>
        <taxon>Stylosanthes</taxon>
    </lineage>
</organism>
<gene>
    <name evidence="2" type="ORF">PIB30_051218</name>
</gene>
<keyword evidence="1" id="KW-0732">Signal</keyword>